<dbReference type="OrthoDB" id="1149028at2"/>
<feature type="repeat" description="TPR" evidence="3">
    <location>
        <begin position="59"/>
        <end position="92"/>
    </location>
</feature>
<evidence type="ECO:0000313" key="5">
    <source>
        <dbReference type="EMBL" id="OQD42704.1"/>
    </source>
</evidence>
<dbReference type="PROSITE" id="PS50005">
    <property type="entry name" value="TPR"/>
    <property type="match status" value="3"/>
</dbReference>
<dbReference type="PANTHER" id="PTHR44943">
    <property type="entry name" value="CELLULOSE SYNTHASE OPERON PROTEIN C"/>
    <property type="match status" value="1"/>
</dbReference>
<keyword evidence="2 3" id="KW-0802">TPR repeat</keyword>
<dbReference type="PROSITE" id="PS50293">
    <property type="entry name" value="TPR_REGION"/>
    <property type="match status" value="2"/>
</dbReference>
<dbReference type="EMBL" id="MTBC01000005">
    <property type="protein sequence ID" value="OQD42704.1"/>
    <property type="molecule type" value="Genomic_DNA"/>
</dbReference>
<gene>
    <name evidence="5" type="ORF">BUL40_09270</name>
</gene>
<dbReference type="Gene3D" id="1.25.40.10">
    <property type="entry name" value="Tetratricopeptide repeat domain"/>
    <property type="match status" value="2"/>
</dbReference>
<feature type="repeat" description="TPR" evidence="3">
    <location>
        <begin position="291"/>
        <end position="324"/>
    </location>
</feature>
<evidence type="ECO:0000256" key="3">
    <source>
        <dbReference type="PROSITE-ProRule" id="PRU00339"/>
    </source>
</evidence>
<reference evidence="5 6" key="1">
    <citation type="submission" date="2016-12" db="EMBL/GenBank/DDBJ databases">
        <authorList>
            <person name="Song W.-J."/>
            <person name="Kurnit D.M."/>
        </authorList>
    </citation>
    <scope>NUCLEOTIDE SEQUENCE [LARGE SCALE GENOMIC DNA]</scope>
    <source>
        <strain evidence="5 6">HSG9</strain>
    </source>
</reference>
<name>A0A1V6LR90_9FLAO</name>
<evidence type="ECO:0008006" key="7">
    <source>
        <dbReference type="Google" id="ProtNLM"/>
    </source>
</evidence>
<sequence length="415" mass="45937">MKRKMLVLLAMGVSLVGVAQKDEIKTAAKAMKTGDAAGAKTALMSASGSISGADEKLQAQYYALLGDAHAKLSEFDPAIEAYKKAISIEEASGKKKYSAEIEQKMSQMSADMVNSAVEDNANKNFKSAAKKLYQVYNMRPQDTIYLYYAASSAVTAGPDNYDQAIKYYEKLKEINYDGSGVKYTAVNVATGEVEELDQNTRDLYIKAGTHKDPKDEKTESKKAEIVKNIALIYQEQGKNDEALAAYEDAIASNPNDVNLVLNKANLYYSMGDKDKFKELMAQASEMDPDNADLLYNIGVINMEQGNLEEARAAYKRALEINPDYTNAQLNLSTSYVNEGNALIDEMNTLGTSRADTQRYDELKKQKDDLFKKGAKILEDALKQKPNNEGILAQLKNIYGALGDNENFMRIKQMME</sequence>
<dbReference type="RefSeq" id="WP_080319027.1">
    <property type="nucleotide sequence ID" value="NZ_MTBC01000005.1"/>
</dbReference>
<protein>
    <recommendedName>
        <fullName evidence="7">Tetratricopeptide repeat protein</fullName>
    </recommendedName>
</protein>
<evidence type="ECO:0000256" key="1">
    <source>
        <dbReference type="ARBA" id="ARBA00022737"/>
    </source>
</evidence>
<accession>A0A1V6LR90</accession>
<dbReference type="InterPro" id="IPR011990">
    <property type="entry name" value="TPR-like_helical_dom_sf"/>
</dbReference>
<dbReference type="Pfam" id="PF13414">
    <property type="entry name" value="TPR_11"/>
    <property type="match status" value="1"/>
</dbReference>
<feature type="signal peptide" evidence="4">
    <location>
        <begin position="1"/>
        <end position="19"/>
    </location>
</feature>
<dbReference type="InterPro" id="IPR019734">
    <property type="entry name" value="TPR_rpt"/>
</dbReference>
<feature type="repeat" description="TPR" evidence="3">
    <location>
        <begin position="223"/>
        <end position="256"/>
    </location>
</feature>
<keyword evidence="1" id="KW-0677">Repeat</keyword>
<keyword evidence="6" id="KW-1185">Reference proteome</keyword>
<dbReference type="InterPro" id="IPR051685">
    <property type="entry name" value="Ycf3/AcsC/BcsC/TPR_MFPF"/>
</dbReference>
<dbReference type="AlphaFoldDB" id="A0A1V6LR90"/>
<dbReference type="SUPFAM" id="SSF48452">
    <property type="entry name" value="TPR-like"/>
    <property type="match status" value="2"/>
</dbReference>
<evidence type="ECO:0000313" key="6">
    <source>
        <dbReference type="Proteomes" id="UP000191680"/>
    </source>
</evidence>
<dbReference type="PANTHER" id="PTHR44943:SF8">
    <property type="entry name" value="TPR REPEAT-CONTAINING PROTEIN MJ0263"/>
    <property type="match status" value="1"/>
</dbReference>
<organism evidence="5 6">
    <name type="scientific">Croceivirga radicis</name>
    <dbReference type="NCBI Taxonomy" id="1929488"/>
    <lineage>
        <taxon>Bacteria</taxon>
        <taxon>Pseudomonadati</taxon>
        <taxon>Bacteroidota</taxon>
        <taxon>Flavobacteriia</taxon>
        <taxon>Flavobacteriales</taxon>
        <taxon>Flavobacteriaceae</taxon>
        <taxon>Croceivirga</taxon>
    </lineage>
</organism>
<dbReference type="Pfam" id="PF00515">
    <property type="entry name" value="TPR_1"/>
    <property type="match status" value="1"/>
</dbReference>
<evidence type="ECO:0000256" key="2">
    <source>
        <dbReference type="ARBA" id="ARBA00022803"/>
    </source>
</evidence>
<dbReference type="SMART" id="SM00028">
    <property type="entry name" value="TPR"/>
    <property type="match status" value="4"/>
</dbReference>
<dbReference type="Proteomes" id="UP000191680">
    <property type="component" value="Unassembled WGS sequence"/>
</dbReference>
<comment type="caution">
    <text evidence="5">The sequence shown here is derived from an EMBL/GenBank/DDBJ whole genome shotgun (WGS) entry which is preliminary data.</text>
</comment>
<evidence type="ECO:0000256" key="4">
    <source>
        <dbReference type="SAM" id="SignalP"/>
    </source>
</evidence>
<dbReference type="Pfam" id="PF13181">
    <property type="entry name" value="TPR_8"/>
    <property type="match status" value="1"/>
</dbReference>
<keyword evidence="4" id="KW-0732">Signal</keyword>
<proteinExistence type="predicted"/>
<feature type="chain" id="PRO_5012776874" description="Tetratricopeptide repeat protein" evidence="4">
    <location>
        <begin position="20"/>
        <end position="415"/>
    </location>
</feature>